<protein>
    <recommendedName>
        <fullName evidence="5">Ankyrin repeat family protein</fullName>
    </recommendedName>
</protein>
<dbReference type="CDD" id="cd04301">
    <property type="entry name" value="NAT_SF"/>
    <property type="match status" value="1"/>
</dbReference>
<feature type="repeat" description="ANK" evidence="1">
    <location>
        <begin position="269"/>
        <end position="301"/>
    </location>
</feature>
<sequence>MVDSPINLSECTAIFEPEAHYDYPRRLQYINGSVQHPTHGKIAKLRCILVMSRYVYKTNGDFMQLMDNESHELMEFSTTLFDPLSNIRPWLIDGGYRSGSGCWGEELNTGEILYLEDLTVEQSYRRSGVGSWFLQKLLNSDFVLGFMRESKVYCWPMPPGAASDSNDWDAQIEQVNMFFRKNGFRRVGRTSFFAYSPNPNHPSRFLPIERDPGQLNDEYPERPDITPEQMQRDFPLHTAIVNDKTAEVAAMIASAHAQDPASIHKPEASGFTPIYIAAALPNLPAVRTLLDLGVTEDLRSVSNKEYMTPLEKLQDTMRQNREIMEGIIGVWQGYPQETLACEFLLKKAMGLPLVEASEAEYALKRRLGCTCGSCTDQWLSPRMKFRLKVTSQFEYDNMGTELLYFKPHQPRSEETLLCGSTSYLPLALQAQIYKTFFEGFRSLFGIIARTLADSSNSIPTLEQFRAKAVGEPGVGFYFNKGGRIEYAWDAVISIAKDQSALGDNEFENNWDDPEEPFREGQYANLPKCANDLAFDLVRRKLGIDPMIANGPYYERDEDEDAGMFDEDDDDDDDL</sequence>
<dbReference type="AlphaFoldDB" id="A0A9P5Z3C2"/>
<organism evidence="3 4">
    <name type="scientific">Pholiota conissans</name>
    <dbReference type="NCBI Taxonomy" id="109636"/>
    <lineage>
        <taxon>Eukaryota</taxon>
        <taxon>Fungi</taxon>
        <taxon>Dikarya</taxon>
        <taxon>Basidiomycota</taxon>
        <taxon>Agaricomycotina</taxon>
        <taxon>Agaricomycetes</taxon>
        <taxon>Agaricomycetidae</taxon>
        <taxon>Agaricales</taxon>
        <taxon>Agaricineae</taxon>
        <taxon>Strophariaceae</taxon>
        <taxon>Pholiota</taxon>
    </lineage>
</organism>
<reference evidence="3" key="1">
    <citation type="submission" date="2020-11" db="EMBL/GenBank/DDBJ databases">
        <authorList>
            <consortium name="DOE Joint Genome Institute"/>
            <person name="Ahrendt S."/>
            <person name="Riley R."/>
            <person name="Andreopoulos W."/>
            <person name="Labutti K."/>
            <person name="Pangilinan J."/>
            <person name="Ruiz-Duenas F.J."/>
            <person name="Barrasa J.M."/>
            <person name="Sanchez-Garcia M."/>
            <person name="Camarero S."/>
            <person name="Miyauchi S."/>
            <person name="Serrano A."/>
            <person name="Linde D."/>
            <person name="Babiker R."/>
            <person name="Drula E."/>
            <person name="Ayuso-Fernandez I."/>
            <person name="Pacheco R."/>
            <person name="Padilla G."/>
            <person name="Ferreira P."/>
            <person name="Barriuso J."/>
            <person name="Kellner H."/>
            <person name="Castanera R."/>
            <person name="Alfaro M."/>
            <person name="Ramirez L."/>
            <person name="Pisabarro A.G."/>
            <person name="Kuo A."/>
            <person name="Tritt A."/>
            <person name="Lipzen A."/>
            <person name="He G."/>
            <person name="Yan M."/>
            <person name="Ng V."/>
            <person name="Cullen D."/>
            <person name="Martin F."/>
            <person name="Rosso M.-N."/>
            <person name="Henrissat B."/>
            <person name="Hibbett D."/>
            <person name="Martinez A.T."/>
            <person name="Grigoriev I.V."/>
        </authorList>
    </citation>
    <scope>NUCLEOTIDE SEQUENCE</scope>
    <source>
        <strain evidence="3">CIRM-BRFM 674</strain>
    </source>
</reference>
<dbReference type="InterPro" id="IPR016181">
    <property type="entry name" value="Acyl_CoA_acyltransferase"/>
</dbReference>
<dbReference type="InterPro" id="IPR036770">
    <property type="entry name" value="Ankyrin_rpt-contain_sf"/>
</dbReference>
<dbReference type="SUPFAM" id="SSF48403">
    <property type="entry name" value="Ankyrin repeat"/>
    <property type="match status" value="1"/>
</dbReference>
<accession>A0A9P5Z3C2</accession>
<feature type="region of interest" description="Disordered" evidence="2">
    <location>
        <begin position="548"/>
        <end position="574"/>
    </location>
</feature>
<feature type="compositionally biased region" description="Acidic residues" evidence="2">
    <location>
        <begin position="555"/>
        <end position="574"/>
    </location>
</feature>
<gene>
    <name evidence="3" type="ORF">BDN70DRAFT_834943</name>
</gene>
<dbReference type="SUPFAM" id="SSF55729">
    <property type="entry name" value="Acyl-CoA N-acyltransferases (Nat)"/>
    <property type="match status" value="1"/>
</dbReference>
<dbReference type="PROSITE" id="PS50088">
    <property type="entry name" value="ANK_REPEAT"/>
    <property type="match status" value="1"/>
</dbReference>
<proteinExistence type="predicted"/>
<evidence type="ECO:0000313" key="3">
    <source>
        <dbReference type="EMBL" id="KAF9479090.1"/>
    </source>
</evidence>
<evidence type="ECO:0000256" key="2">
    <source>
        <dbReference type="SAM" id="MobiDB-lite"/>
    </source>
</evidence>
<evidence type="ECO:0000313" key="4">
    <source>
        <dbReference type="Proteomes" id="UP000807469"/>
    </source>
</evidence>
<evidence type="ECO:0000256" key="1">
    <source>
        <dbReference type="PROSITE-ProRule" id="PRU00023"/>
    </source>
</evidence>
<dbReference type="EMBL" id="MU155220">
    <property type="protein sequence ID" value="KAF9479090.1"/>
    <property type="molecule type" value="Genomic_DNA"/>
</dbReference>
<dbReference type="OrthoDB" id="508139at2759"/>
<dbReference type="InterPro" id="IPR002110">
    <property type="entry name" value="Ankyrin_rpt"/>
</dbReference>
<keyword evidence="4" id="KW-1185">Reference proteome</keyword>
<comment type="caution">
    <text evidence="3">The sequence shown here is derived from an EMBL/GenBank/DDBJ whole genome shotgun (WGS) entry which is preliminary data.</text>
</comment>
<name>A0A9P5Z3C2_9AGAR</name>
<dbReference type="Proteomes" id="UP000807469">
    <property type="component" value="Unassembled WGS sequence"/>
</dbReference>
<dbReference type="Gene3D" id="1.25.40.20">
    <property type="entry name" value="Ankyrin repeat-containing domain"/>
    <property type="match status" value="1"/>
</dbReference>
<keyword evidence="1" id="KW-0040">ANK repeat</keyword>
<evidence type="ECO:0008006" key="5">
    <source>
        <dbReference type="Google" id="ProtNLM"/>
    </source>
</evidence>